<evidence type="ECO:0000313" key="1">
    <source>
        <dbReference type="EMBL" id="PON54856.1"/>
    </source>
</evidence>
<protein>
    <submittedName>
        <fullName evidence="1">Uncharacterized protein</fullName>
    </submittedName>
</protein>
<organism evidence="1 2">
    <name type="scientific">Parasponia andersonii</name>
    <name type="common">Sponia andersonii</name>
    <dbReference type="NCBI Taxonomy" id="3476"/>
    <lineage>
        <taxon>Eukaryota</taxon>
        <taxon>Viridiplantae</taxon>
        <taxon>Streptophyta</taxon>
        <taxon>Embryophyta</taxon>
        <taxon>Tracheophyta</taxon>
        <taxon>Spermatophyta</taxon>
        <taxon>Magnoliopsida</taxon>
        <taxon>eudicotyledons</taxon>
        <taxon>Gunneridae</taxon>
        <taxon>Pentapetalae</taxon>
        <taxon>rosids</taxon>
        <taxon>fabids</taxon>
        <taxon>Rosales</taxon>
        <taxon>Cannabaceae</taxon>
        <taxon>Parasponia</taxon>
    </lineage>
</organism>
<dbReference type="OrthoDB" id="1552075at2759"/>
<accession>A0A2P5C1G2</accession>
<evidence type="ECO:0000313" key="2">
    <source>
        <dbReference type="Proteomes" id="UP000237105"/>
    </source>
</evidence>
<sequence length="78" mass="8022">MAAAVIPVTAFSFSEALTSSFPLDLGAADKALEGLTGSGLRKASELGTLFWLAFVNGNAIDTAEVAAILVMFSSLIEN</sequence>
<name>A0A2P5C1G2_PARAD</name>
<dbReference type="Proteomes" id="UP000237105">
    <property type="component" value="Unassembled WGS sequence"/>
</dbReference>
<gene>
    <name evidence="1" type="ORF">PanWU01x14_192220</name>
</gene>
<proteinExistence type="predicted"/>
<keyword evidence="2" id="KW-1185">Reference proteome</keyword>
<reference evidence="2" key="1">
    <citation type="submission" date="2016-06" db="EMBL/GenBank/DDBJ databases">
        <title>Parallel loss of symbiosis genes in relatives of nitrogen-fixing non-legume Parasponia.</title>
        <authorList>
            <person name="Van Velzen R."/>
            <person name="Holmer R."/>
            <person name="Bu F."/>
            <person name="Rutten L."/>
            <person name="Van Zeijl A."/>
            <person name="Liu W."/>
            <person name="Santuari L."/>
            <person name="Cao Q."/>
            <person name="Sharma T."/>
            <person name="Shen D."/>
            <person name="Roswanjaya Y."/>
            <person name="Wardhani T."/>
            <person name="Kalhor M.S."/>
            <person name="Jansen J."/>
            <person name="Van den Hoogen J."/>
            <person name="Gungor B."/>
            <person name="Hartog M."/>
            <person name="Hontelez J."/>
            <person name="Verver J."/>
            <person name="Yang W.-C."/>
            <person name="Schijlen E."/>
            <person name="Repin R."/>
            <person name="Schilthuizen M."/>
            <person name="Schranz E."/>
            <person name="Heidstra R."/>
            <person name="Miyata K."/>
            <person name="Fedorova E."/>
            <person name="Kohlen W."/>
            <person name="Bisseling T."/>
            <person name="Smit S."/>
            <person name="Geurts R."/>
        </authorList>
    </citation>
    <scope>NUCLEOTIDE SEQUENCE [LARGE SCALE GENOMIC DNA]</scope>
    <source>
        <strain evidence="2">cv. WU1-14</strain>
    </source>
</reference>
<dbReference type="AlphaFoldDB" id="A0A2P5C1G2"/>
<dbReference type="EMBL" id="JXTB01000189">
    <property type="protein sequence ID" value="PON54856.1"/>
    <property type="molecule type" value="Genomic_DNA"/>
</dbReference>
<comment type="caution">
    <text evidence="1">The sequence shown here is derived from an EMBL/GenBank/DDBJ whole genome shotgun (WGS) entry which is preliminary data.</text>
</comment>